<protein>
    <recommendedName>
        <fullName evidence="1">BRCT domain-containing protein</fullName>
    </recommendedName>
</protein>
<dbReference type="SUPFAM" id="SSF52113">
    <property type="entry name" value="BRCT domain"/>
    <property type="match status" value="1"/>
</dbReference>
<dbReference type="Gene3D" id="3.40.50.10190">
    <property type="entry name" value="BRCT domain"/>
    <property type="match status" value="1"/>
</dbReference>
<dbReference type="InterPro" id="IPR001357">
    <property type="entry name" value="BRCT_dom"/>
</dbReference>
<proteinExistence type="predicted"/>
<feature type="domain" description="BRCT" evidence="1">
    <location>
        <begin position="1"/>
        <end position="35"/>
    </location>
</feature>
<dbReference type="Proteomes" id="UP000054279">
    <property type="component" value="Unassembled WGS sequence"/>
</dbReference>
<dbReference type="PROSITE" id="PS50172">
    <property type="entry name" value="BRCT"/>
    <property type="match status" value="1"/>
</dbReference>
<dbReference type="EMBL" id="KN837163">
    <property type="protein sequence ID" value="KIJ38112.1"/>
    <property type="molecule type" value="Genomic_DNA"/>
</dbReference>
<evidence type="ECO:0000313" key="2">
    <source>
        <dbReference type="EMBL" id="KIJ38112.1"/>
    </source>
</evidence>
<accession>A0A0C9V978</accession>
<name>A0A0C9V978_SPHS4</name>
<reference evidence="2 3" key="1">
    <citation type="submission" date="2014-06" db="EMBL/GenBank/DDBJ databases">
        <title>Evolutionary Origins and Diversification of the Mycorrhizal Mutualists.</title>
        <authorList>
            <consortium name="DOE Joint Genome Institute"/>
            <consortium name="Mycorrhizal Genomics Consortium"/>
            <person name="Kohler A."/>
            <person name="Kuo A."/>
            <person name="Nagy L.G."/>
            <person name="Floudas D."/>
            <person name="Copeland A."/>
            <person name="Barry K.W."/>
            <person name="Cichocki N."/>
            <person name="Veneault-Fourrey C."/>
            <person name="LaButti K."/>
            <person name="Lindquist E.A."/>
            <person name="Lipzen A."/>
            <person name="Lundell T."/>
            <person name="Morin E."/>
            <person name="Murat C."/>
            <person name="Riley R."/>
            <person name="Ohm R."/>
            <person name="Sun H."/>
            <person name="Tunlid A."/>
            <person name="Henrissat B."/>
            <person name="Grigoriev I.V."/>
            <person name="Hibbett D.S."/>
            <person name="Martin F."/>
        </authorList>
    </citation>
    <scope>NUCLEOTIDE SEQUENCE [LARGE SCALE GENOMIC DNA]</scope>
    <source>
        <strain evidence="2 3">SS14</strain>
    </source>
</reference>
<dbReference type="HOGENOM" id="CLU_2016700_0_0_1"/>
<keyword evidence="3" id="KW-1185">Reference proteome</keyword>
<dbReference type="InterPro" id="IPR036420">
    <property type="entry name" value="BRCT_dom_sf"/>
</dbReference>
<sequence length="123" mass="14255">MYTITGHIIASNLTPAKVFEFKNMKVVTPNWLLECKSGHYIALEKFRYRYGYKVGTLKAKSYLSNPSCQLQIARPWHSQILRNRSRQSQLLHQTRRLLSIRLAPSKPSIPLRPLYGTNPAKKE</sequence>
<organism evidence="2 3">
    <name type="scientific">Sphaerobolus stellatus (strain SS14)</name>
    <dbReference type="NCBI Taxonomy" id="990650"/>
    <lineage>
        <taxon>Eukaryota</taxon>
        <taxon>Fungi</taxon>
        <taxon>Dikarya</taxon>
        <taxon>Basidiomycota</taxon>
        <taxon>Agaricomycotina</taxon>
        <taxon>Agaricomycetes</taxon>
        <taxon>Phallomycetidae</taxon>
        <taxon>Geastrales</taxon>
        <taxon>Sphaerobolaceae</taxon>
        <taxon>Sphaerobolus</taxon>
    </lineage>
</organism>
<evidence type="ECO:0000259" key="1">
    <source>
        <dbReference type="PROSITE" id="PS50172"/>
    </source>
</evidence>
<dbReference type="AlphaFoldDB" id="A0A0C9V978"/>
<dbReference type="OrthoDB" id="427711at2759"/>
<evidence type="ECO:0000313" key="3">
    <source>
        <dbReference type="Proteomes" id="UP000054279"/>
    </source>
</evidence>
<gene>
    <name evidence="2" type="ORF">M422DRAFT_50139</name>
</gene>